<protein>
    <recommendedName>
        <fullName evidence="6">HTH tetR-type domain-containing protein</fullName>
    </recommendedName>
</protein>
<reference evidence="8" key="1">
    <citation type="journal article" date="2019" name="Int. J. Syst. Evol. Microbiol.">
        <title>The Global Catalogue of Microorganisms (GCM) 10K type strain sequencing project: providing services to taxonomists for standard genome sequencing and annotation.</title>
        <authorList>
            <consortium name="The Broad Institute Genomics Platform"/>
            <consortium name="The Broad Institute Genome Sequencing Center for Infectious Disease"/>
            <person name="Wu L."/>
            <person name="Ma J."/>
        </authorList>
    </citation>
    <scope>NUCLEOTIDE SEQUENCE [LARGE SCALE GENOMIC DNA]</scope>
    <source>
        <strain evidence="8">JCM 17021</strain>
    </source>
</reference>
<comment type="caution">
    <text evidence="7">The sequence shown here is derived from an EMBL/GenBank/DDBJ whole genome shotgun (WGS) entry which is preliminary data.</text>
</comment>
<keyword evidence="4" id="KW-0804">Transcription</keyword>
<evidence type="ECO:0000313" key="7">
    <source>
        <dbReference type="EMBL" id="GAA3882002.1"/>
    </source>
</evidence>
<evidence type="ECO:0000256" key="5">
    <source>
        <dbReference type="PROSITE-ProRule" id="PRU00335"/>
    </source>
</evidence>
<dbReference type="InterPro" id="IPR036271">
    <property type="entry name" value="Tet_transcr_reg_TetR-rel_C_sf"/>
</dbReference>
<dbReference type="Gene3D" id="1.10.357.10">
    <property type="entry name" value="Tetracycline Repressor, domain 2"/>
    <property type="match status" value="1"/>
</dbReference>
<dbReference type="RefSeq" id="WP_345067135.1">
    <property type="nucleotide sequence ID" value="NZ_BAABCN010000007.1"/>
</dbReference>
<gene>
    <name evidence="7" type="ORF">GCM10022381_25320</name>
</gene>
<evidence type="ECO:0000256" key="3">
    <source>
        <dbReference type="ARBA" id="ARBA00023125"/>
    </source>
</evidence>
<dbReference type="PANTHER" id="PTHR30055">
    <property type="entry name" value="HTH-TYPE TRANSCRIPTIONAL REGULATOR RUTR"/>
    <property type="match status" value="1"/>
</dbReference>
<dbReference type="InterPro" id="IPR009057">
    <property type="entry name" value="Homeodomain-like_sf"/>
</dbReference>
<keyword evidence="8" id="KW-1185">Reference proteome</keyword>
<dbReference type="PROSITE" id="PS50977">
    <property type="entry name" value="HTH_TETR_2"/>
    <property type="match status" value="1"/>
</dbReference>
<keyword evidence="3 5" id="KW-0238">DNA-binding</keyword>
<evidence type="ECO:0000256" key="2">
    <source>
        <dbReference type="ARBA" id="ARBA00023015"/>
    </source>
</evidence>
<feature type="DNA-binding region" description="H-T-H motif" evidence="5">
    <location>
        <begin position="31"/>
        <end position="50"/>
    </location>
</feature>
<sequence>MPKIVNREERRQEILHKHIELVTRVGLMKATTRELAKEAGMSAGALWNYFDTIDEVVLESFRLSFAPLNERIQSASMQLRGLSAVVAILDELLPASEQSKIEGATAISYLFNSERYPEMNGIQLEMERKWFGLLRDHIREAIDDQEVVADASPVDLSELLLVLVFGLQMEWLLPGASTAQPRRQRELVTLALGPWLCDGVEISRRV</sequence>
<dbReference type="EMBL" id="BAABCN010000007">
    <property type="protein sequence ID" value="GAA3882002.1"/>
    <property type="molecule type" value="Genomic_DNA"/>
</dbReference>
<accession>A0ABP7KLP4</accession>
<dbReference type="InterPro" id="IPR050109">
    <property type="entry name" value="HTH-type_TetR-like_transc_reg"/>
</dbReference>
<dbReference type="Pfam" id="PF13977">
    <property type="entry name" value="TetR_C_6"/>
    <property type="match status" value="1"/>
</dbReference>
<keyword evidence="2" id="KW-0805">Transcription regulation</keyword>
<name>A0ABP7KLP4_9MICO</name>
<proteinExistence type="predicted"/>
<evidence type="ECO:0000313" key="8">
    <source>
        <dbReference type="Proteomes" id="UP001501803"/>
    </source>
</evidence>
<evidence type="ECO:0000256" key="4">
    <source>
        <dbReference type="ARBA" id="ARBA00023163"/>
    </source>
</evidence>
<evidence type="ECO:0000256" key="1">
    <source>
        <dbReference type="ARBA" id="ARBA00022491"/>
    </source>
</evidence>
<organism evidence="7 8">
    <name type="scientific">Leifsonia kafniensis</name>
    <dbReference type="NCBI Taxonomy" id="475957"/>
    <lineage>
        <taxon>Bacteria</taxon>
        <taxon>Bacillati</taxon>
        <taxon>Actinomycetota</taxon>
        <taxon>Actinomycetes</taxon>
        <taxon>Micrococcales</taxon>
        <taxon>Microbacteriaceae</taxon>
        <taxon>Leifsonia</taxon>
    </lineage>
</organism>
<feature type="domain" description="HTH tetR-type" evidence="6">
    <location>
        <begin position="8"/>
        <end position="68"/>
    </location>
</feature>
<dbReference type="SUPFAM" id="SSF48498">
    <property type="entry name" value="Tetracyclin repressor-like, C-terminal domain"/>
    <property type="match status" value="1"/>
</dbReference>
<dbReference type="InterPro" id="IPR039538">
    <property type="entry name" value="BetI_C"/>
</dbReference>
<dbReference type="InterPro" id="IPR001647">
    <property type="entry name" value="HTH_TetR"/>
</dbReference>
<dbReference type="PANTHER" id="PTHR30055:SF234">
    <property type="entry name" value="HTH-TYPE TRANSCRIPTIONAL REGULATOR BETI"/>
    <property type="match status" value="1"/>
</dbReference>
<dbReference type="Proteomes" id="UP001501803">
    <property type="component" value="Unassembled WGS sequence"/>
</dbReference>
<dbReference type="SUPFAM" id="SSF46689">
    <property type="entry name" value="Homeodomain-like"/>
    <property type="match status" value="1"/>
</dbReference>
<evidence type="ECO:0000259" key="6">
    <source>
        <dbReference type="PROSITE" id="PS50977"/>
    </source>
</evidence>
<keyword evidence="1" id="KW-0678">Repressor</keyword>
<dbReference type="Pfam" id="PF00440">
    <property type="entry name" value="TetR_N"/>
    <property type="match status" value="1"/>
</dbReference>